<evidence type="ECO:0000313" key="3">
    <source>
        <dbReference type="Proteomes" id="UP000248975"/>
    </source>
</evidence>
<evidence type="ECO:0000313" key="2">
    <source>
        <dbReference type="EMBL" id="PZR00173.1"/>
    </source>
</evidence>
<feature type="transmembrane region" description="Helical" evidence="1">
    <location>
        <begin position="87"/>
        <end position="107"/>
    </location>
</feature>
<feature type="transmembrane region" description="Helical" evidence="1">
    <location>
        <begin position="62"/>
        <end position="81"/>
    </location>
</feature>
<dbReference type="AlphaFoldDB" id="A0A2W5SH70"/>
<dbReference type="EMBL" id="QFQS01000001">
    <property type="protein sequence ID" value="PZR00173.1"/>
    <property type="molecule type" value="Genomic_DNA"/>
</dbReference>
<organism evidence="2 3">
    <name type="scientific">Cereibacter sphaeroides</name>
    <name type="common">Rhodobacter sphaeroides</name>
    <dbReference type="NCBI Taxonomy" id="1063"/>
    <lineage>
        <taxon>Bacteria</taxon>
        <taxon>Pseudomonadati</taxon>
        <taxon>Pseudomonadota</taxon>
        <taxon>Alphaproteobacteria</taxon>
        <taxon>Rhodobacterales</taxon>
        <taxon>Paracoccaceae</taxon>
        <taxon>Cereibacter</taxon>
    </lineage>
</organism>
<dbReference type="Proteomes" id="UP000248975">
    <property type="component" value="Unassembled WGS sequence"/>
</dbReference>
<dbReference type="Pfam" id="PF07332">
    <property type="entry name" value="Phage_holin_3_6"/>
    <property type="match status" value="1"/>
</dbReference>
<accession>A0A2W5SH70</accession>
<gene>
    <name evidence="2" type="ORF">DI533_06115</name>
</gene>
<reference evidence="2 3" key="1">
    <citation type="submission" date="2017-08" db="EMBL/GenBank/DDBJ databases">
        <title>Infants hospitalized years apart are colonized by the same room-sourced microbial strains.</title>
        <authorList>
            <person name="Brooks B."/>
            <person name="Olm M.R."/>
            <person name="Firek B.A."/>
            <person name="Baker R."/>
            <person name="Thomas B.C."/>
            <person name="Morowitz M.J."/>
            <person name="Banfield J.F."/>
        </authorList>
    </citation>
    <scope>NUCLEOTIDE SEQUENCE [LARGE SCALE GENOMIC DNA]</scope>
    <source>
        <strain evidence="2">S2_003_000_R2_11</strain>
    </source>
</reference>
<comment type="caution">
    <text evidence="2">The sequence shown here is derived from an EMBL/GenBank/DDBJ whole genome shotgun (WGS) entry which is preliminary data.</text>
</comment>
<evidence type="ECO:0000256" key="1">
    <source>
        <dbReference type="SAM" id="Phobius"/>
    </source>
</evidence>
<dbReference type="InterPro" id="IPR009937">
    <property type="entry name" value="Phage_holin_3_6"/>
</dbReference>
<keyword evidence="1" id="KW-1133">Transmembrane helix</keyword>
<name>A0A2W5SH70_CERSP</name>
<proteinExistence type="predicted"/>
<keyword evidence="1" id="KW-0472">Membrane</keyword>
<protein>
    <submittedName>
        <fullName evidence="2">Phage holin family protein</fullName>
    </submittedName>
</protein>
<keyword evidence="1" id="KW-0812">Transmembrane</keyword>
<sequence length="137" mass="14601">MNDPEEHKEEPARQGPSFADLVSDLVSALTGLIRSEARLVHAEIVEAGQQVARGLELMAGGALFLVVALLVLVQAGVIALAMLVGPLWASVIVGVALALIGLILILVGRNRVRAARLVPQRTLEQTGRDIRLAKEQM</sequence>